<dbReference type="PATRIC" id="fig|838561.3.peg.1275"/>
<dbReference type="EMBL" id="CP006720">
    <property type="protein sequence ID" value="AHI58627.1"/>
    <property type="molecule type" value="Genomic_DNA"/>
</dbReference>
<dbReference type="KEGG" id="smia:P344_06630"/>
<dbReference type="PANTHER" id="PTHR46648">
    <property type="entry name" value="HIT FAMILY PROTEIN 1"/>
    <property type="match status" value="1"/>
</dbReference>
<dbReference type="Gene3D" id="3.30.428.10">
    <property type="entry name" value="HIT-like"/>
    <property type="match status" value="1"/>
</dbReference>
<dbReference type="InterPro" id="IPR039384">
    <property type="entry name" value="HINT"/>
</dbReference>
<gene>
    <name evidence="5" type="ORF">P344_06630</name>
</gene>
<dbReference type="SUPFAM" id="SSF54197">
    <property type="entry name" value="HIT-like"/>
    <property type="match status" value="1"/>
</dbReference>
<organism evidence="5 6">
    <name type="scientific">Spiroplasma mirum ATCC 29335</name>
    <dbReference type="NCBI Taxonomy" id="838561"/>
    <lineage>
        <taxon>Bacteria</taxon>
        <taxon>Bacillati</taxon>
        <taxon>Mycoplasmatota</taxon>
        <taxon>Mollicutes</taxon>
        <taxon>Entomoplasmatales</taxon>
        <taxon>Spiroplasmataceae</taxon>
        <taxon>Spiroplasma</taxon>
    </lineage>
</organism>
<dbReference type="InterPro" id="IPR001310">
    <property type="entry name" value="Histidine_triad_HIT"/>
</dbReference>
<feature type="short sequence motif" description="Histidine triad motif" evidence="2 3">
    <location>
        <begin position="99"/>
        <end position="103"/>
    </location>
</feature>
<evidence type="ECO:0000256" key="3">
    <source>
        <dbReference type="PROSITE-ProRule" id="PRU00464"/>
    </source>
</evidence>
<evidence type="ECO:0000256" key="1">
    <source>
        <dbReference type="PIRSR" id="PIRSR601310-1"/>
    </source>
</evidence>
<dbReference type="PROSITE" id="PS51084">
    <property type="entry name" value="HIT_2"/>
    <property type="match status" value="1"/>
</dbReference>
<accession>W6AN59</accession>
<dbReference type="AlphaFoldDB" id="W6AN59"/>
<feature type="domain" description="HIT" evidence="4">
    <location>
        <begin position="7"/>
        <end position="116"/>
    </location>
</feature>
<dbReference type="InterPro" id="IPR011146">
    <property type="entry name" value="HIT-like"/>
</dbReference>
<dbReference type="RefSeq" id="WP_038677634.1">
    <property type="nucleotide sequence ID" value="NZ_CP006720.1"/>
</dbReference>
<name>W6AN59_9MOLU</name>
<keyword evidence="6" id="KW-1185">Reference proteome</keyword>
<evidence type="ECO:0000313" key="5">
    <source>
        <dbReference type="EMBL" id="AHI58627.1"/>
    </source>
</evidence>
<dbReference type="Proteomes" id="UP000019260">
    <property type="component" value="Chromosome"/>
</dbReference>
<evidence type="ECO:0000256" key="2">
    <source>
        <dbReference type="PIRSR" id="PIRSR601310-3"/>
    </source>
</evidence>
<dbReference type="eggNOG" id="COG0537">
    <property type="taxonomic scope" value="Bacteria"/>
</dbReference>
<dbReference type="GO" id="GO:0009117">
    <property type="term" value="P:nucleotide metabolic process"/>
    <property type="evidence" value="ECO:0007669"/>
    <property type="project" value="TreeGrafter"/>
</dbReference>
<reference evidence="5 6" key="1">
    <citation type="submission" date="2013-09" db="EMBL/GenBank/DDBJ databases">
        <title>Complete genome sequence of Spiroplasma mirum suckling mouse cataract agent.</title>
        <authorList>
            <person name="Landry C.A."/>
            <person name="Bastian F.O."/>
            <person name="Thune R.L."/>
        </authorList>
    </citation>
    <scope>NUCLEOTIDE SEQUENCE [LARGE SCALE GENOMIC DNA]</scope>
    <source>
        <strain evidence="5 6">SMCA</strain>
    </source>
</reference>
<feature type="active site" description="Tele-AMP-histidine intermediate" evidence="1">
    <location>
        <position position="101"/>
    </location>
</feature>
<dbReference type="HOGENOM" id="CLU_056776_3_2_14"/>
<dbReference type="GO" id="GO:0003824">
    <property type="term" value="F:catalytic activity"/>
    <property type="evidence" value="ECO:0007669"/>
    <property type="project" value="InterPro"/>
</dbReference>
<proteinExistence type="predicted"/>
<dbReference type="OrthoDB" id="9784774at2"/>
<dbReference type="PRINTS" id="PR00332">
    <property type="entry name" value="HISTRIAD"/>
</dbReference>
<evidence type="ECO:0000259" key="4">
    <source>
        <dbReference type="PROSITE" id="PS51084"/>
    </source>
</evidence>
<evidence type="ECO:0000313" key="6">
    <source>
        <dbReference type="Proteomes" id="UP000019260"/>
    </source>
</evidence>
<dbReference type="Pfam" id="PF01230">
    <property type="entry name" value="HIT"/>
    <property type="match status" value="1"/>
</dbReference>
<dbReference type="InterPro" id="IPR036265">
    <property type="entry name" value="HIT-like_sf"/>
</dbReference>
<sequence length="137" mass="16005">MLKKDCLFCQIINGEVPSSKVYENEYVYAFLDIFPNSDGHTLVIPKLHSDYFSDTEDLYLAEVAKASKLIANRIYDTLKPKGINYIINEKEEAFQQVFHYHMHVIPKYHRQEGYNFNINPNDDLTSLDEIKNKIAIK</sequence>
<protein>
    <recommendedName>
        <fullName evidence="4">HIT domain-containing protein</fullName>
    </recommendedName>
</protein>
<dbReference type="PANTHER" id="PTHR46648:SF1">
    <property type="entry name" value="ADENOSINE 5'-MONOPHOSPHORAMIDASE HNT1"/>
    <property type="match status" value="1"/>
</dbReference>
<dbReference type="CDD" id="cd01277">
    <property type="entry name" value="HINT_subgroup"/>
    <property type="match status" value="1"/>
</dbReference>
<dbReference type="InterPro" id="IPR019808">
    <property type="entry name" value="Histidine_triad_CS"/>
</dbReference>
<dbReference type="PROSITE" id="PS00892">
    <property type="entry name" value="HIT_1"/>
    <property type="match status" value="1"/>
</dbReference>
<dbReference type="STRING" id="838561.P344_06630"/>